<dbReference type="GO" id="GO:0004867">
    <property type="term" value="F:serine-type endopeptidase inhibitor activity"/>
    <property type="evidence" value="ECO:0007669"/>
    <property type="project" value="UniProtKB-KW"/>
</dbReference>
<dbReference type="InterPro" id="IPR000864">
    <property type="entry name" value="Prot_inh_pot1"/>
</dbReference>
<dbReference type="GO" id="GO:0009611">
    <property type="term" value="P:response to wounding"/>
    <property type="evidence" value="ECO:0007669"/>
    <property type="project" value="InterPro"/>
</dbReference>
<evidence type="ECO:0000256" key="3">
    <source>
        <dbReference type="ARBA" id="ARBA00022900"/>
    </source>
</evidence>
<dbReference type="FunCoup" id="A0A251SXN0">
    <property type="interactions" value="7"/>
</dbReference>
<dbReference type="InParanoid" id="A0A251SXN0"/>
<dbReference type="PANTHER" id="PTHR33091:SF94">
    <property type="entry name" value="PROTEASE INHIBITOR PROTEIN"/>
    <property type="match status" value="1"/>
</dbReference>
<dbReference type="EMBL" id="CM007902">
    <property type="protein sequence ID" value="OTG03464.1"/>
    <property type="molecule type" value="Genomic_DNA"/>
</dbReference>
<dbReference type="Gramene" id="mRNA:HanXRQr2_Chr13g0614811">
    <property type="protein sequence ID" value="mRNA:HanXRQr2_Chr13g0614811"/>
    <property type="gene ID" value="HanXRQr2_Chr13g0614811"/>
</dbReference>
<dbReference type="InterPro" id="IPR036354">
    <property type="entry name" value="Prot_inh_pot1_sf"/>
</dbReference>
<organism evidence="5 6">
    <name type="scientific">Helianthus annuus</name>
    <name type="common">Common sunflower</name>
    <dbReference type="NCBI Taxonomy" id="4232"/>
    <lineage>
        <taxon>Eukaryota</taxon>
        <taxon>Viridiplantae</taxon>
        <taxon>Streptophyta</taxon>
        <taxon>Embryophyta</taxon>
        <taxon>Tracheophyta</taxon>
        <taxon>Spermatophyta</taxon>
        <taxon>Magnoliopsida</taxon>
        <taxon>eudicotyledons</taxon>
        <taxon>Gunneridae</taxon>
        <taxon>Pentapetalae</taxon>
        <taxon>asterids</taxon>
        <taxon>campanulids</taxon>
        <taxon>Asterales</taxon>
        <taxon>Asteraceae</taxon>
        <taxon>Asteroideae</taxon>
        <taxon>Heliantheae alliance</taxon>
        <taxon>Heliantheae</taxon>
        <taxon>Helianthus</taxon>
    </lineage>
</organism>
<dbReference type="OMA" id="MASICEQ"/>
<dbReference type="Proteomes" id="UP000215914">
    <property type="component" value="Chromosome 13"/>
</dbReference>
<reference evidence="5" key="2">
    <citation type="submission" date="2017-02" db="EMBL/GenBank/DDBJ databases">
        <title>Sunflower complete genome.</title>
        <authorList>
            <person name="Langlade N."/>
            <person name="Munos S."/>
        </authorList>
    </citation>
    <scope>NUCLEOTIDE SEQUENCE [LARGE SCALE GENOMIC DNA]</scope>
    <source>
        <tissue evidence="5">Leaves</tissue>
    </source>
</reference>
<reference evidence="4 6" key="1">
    <citation type="journal article" date="2017" name="Nature">
        <title>The sunflower genome provides insights into oil metabolism, flowering and Asterid evolution.</title>
        <authorList>
            <person name="Badouin H."/>
            <person name="Gouzy J."/>
            <person name="Grassa C.J."/>
            <person name="Murat F."/>
            <person name="Staton S.E."/>
            <person name="Cottret L."/>
            <person name="Lelandais-Briere C."/>
            <person name="Owens G.L."/>
            <person name="Carrere S."/>
            <person name="Mayjonade B."/>
            <person name="Legrand L."/>
            <person name="Gill N."/>
            <person name="Kane N.C."/>
            <person name="Bowers J.E."/>
            <person name="Hubner S."/>
            <person name="Bellec A."/>
            <person name="Berard A."/>
            <person name="Berges H."/>
            <person name="Blanchet N."/>
            <person name="Boniface M.C."/>
            <person name="Brunel D."/>
            <person name="Catrice O."/>
            <person name="Chaidir N."/>
            <person name="Claudel C."/>
            <person name="Donnadieu C."/>
            <person name="Faraut T."/>
            <person name="Fievet G."/>
            <person name="Helmstetter N."/>
            <person name="King M."/>
            <person name="Knapp S.J."/>
            <person name="Lai Z."/>
            <person name="Le Paslier M.C."/>
            <person name="Lippi Y."/>
            <person name="Lorenzon L."/>
            <person name="Mandel J.R."/>
            <person name="Marage G."/>
            <person name="Marchand G."/>
            <person name="Marquand E."/>
            <person name="Bret-Mestries E."/>
            <person name="Morien E."/>
            <person name="Nambeesan S."/>
            <person name="Nguyen T."/>
            <person name="Pegot-Espagnet P."/>
            <person name="Pouilly N."/>
            <person name="Raftis F."/>
            <person name="Sallet E."/>
            <person name="Schiex T."/>
            <person name="Thomas J."/>
            <person name="Vandecasteele C."/>
            <person name="Vares D."/>
            <person name="Vear F."/>
            <person name="Vautrin S."/>
            <person name="Crespi M."/>
            <person name="Mangin B."/>
            <person name="Burke J.M."/>
            <person name="Salse J."/>
            <person name="Munos S."/>
            <person name="Vincourt P."/>
            <person name="Rieseberg L.H."/>
            <person name="Langlade N.B."/>
        </authorList>
    </citation>
    <scope>NUCLEOTIDE SEQUENCE [LARGE SCALE GENOMIC DNA]</scope>
    <source>
        <strain evidence="6">cv. SF193</strain>
        <tissue evidence="4">Leaves</tissue>
    </source>
</reference>
<evidence type="ECO:0000313" key="4">
    <source>
        <dbReference type="EMBL" id="KAF5775682.1"/>
    </source>
</evidence>
<gene>
    <name evidence="5" type="ORF">HannXRQ_Chr13g0424341</name>
    <name evidence="4" type="ORF">HanXRQr2_Chr13g0614811</name>
</gene>
<comment type="similarity">
    <text evidence="1">Belongs to the protease inhibitor I13 (potato type I serine protease inhibitor) family.</text>
</comment>
<keyword evidence="6" id="KW-1185">Reference proteome</keyword>
<accession>A0A251SXN0</accession>
<evidence type="ECO:0000256" key="1">
    <source>
        <dbReference type="ARBA" id="ARBA00008210"/>
    </source>
</evidence>
<evidence type="ECO:0000313" key="5">
    <source>
        <dbReference type="EMBL" id="OTG03464.1"/>
    </source>
</evidence>
<dbReference type="STRING" id="4232.A0A251SXN0"/>
<protein>
    <recommendedName>
        <fullName evidence="7">Proteinase inhibitor I13</fullName>
    </recommendedName>
</protein>
<keyword evidence="2" id="KW-0646">Protease inhibitor</keyword>
<dbReference type="Gene3D" id="3.30.10.10">
    <property type="entry name" value="Trypsin Inhibitor V, subunit A"/>
    <property type="match status" value="1"/>
</dbReference>
<proteinExistence type="inferred from homology"/>
<dbReference type="EMBL" id="MNCJ02000328">
    <property type="protein sequence ID" value="KAF5775682.1"/>
    <property type="molecule type" value="Genomic_DNA"/>
</dbReference>
<evidence type="ECO:0000313" key="6">
    <source>
        <dbReference type="Proteomes" id="UP000215914"/>
    </source>
</evidence>
<name>A0A251SXN0_HELAN</name>
<dbReference type="PROSITE" id="PS00285">
    <property type="entry name" value="POTATO_INHIBITOR"/>
    <property type="match status" value="1"/>
</dbReference>
<evidence type="ECO:0008006" key="7">
    <source>
        <dbReference type="Google" id="ProtNLM"/>
    </source>
</evidence>
<dbReference type="SUPFAM" id="SSF54654">
    <property type="entry name" value="CI-2 family of serine protease inhibitors"/>
    <property type="match status" value="1"/>
</dbReference>
<dbReference type="OrthoDB" id="10013825at2759"/>
<keyword evidence="3" id="KW-0722">Serine protease inhibitor</keyword>
<dbReference type="Pfam" id="PF00280">
    <property type="entry name" value="potato_inhibit"/>
    <property type="match status" value="1"/>
</dbReference>
<evidence type="ECO:0000256" key="2">
    <source>
        <dbReference type="ARBA" id="ARBA00022690"/>
    </source>
</evidence>
<reference evidence="4" key="3">
    <citation type="submission" date="2020-06" db="EMBL/GenBank/DDBJ databases">
        <title>Helianthus annuus Genome sequencing and assembly Release 2.</title>
        <authorList>
            <person name="Gouzy J."/>
            <person name="Langlade N."/>
            <person name="Munos S."/>
        </authorList>
    </citation>
    <scope>NUCLEOTIDE SEQUENCE</scope>
    <source>
        <tissue evidence="4">Leaves</tissue>
    </source>
</reference>
<dbReference type="AlphaFoldDB" id="A0A251SXN0"/>
<sequence length="74" mass="8099">MASICEQVEQGKTSWPELVGETGECAATTIKNENPLVNTRIILEGTVIPLIYICDRVLIWVNDKGITIQTPTIG</sequence>
<dbReference type="PANTHER" id="PTHR33091">
    <property type="entry name" value="PROTEIN, PUTATIVE, EXPRESSED-RELATED"/>
    <property type="match status" value="1"/>
</dbReference>